<dbReference type="GO" id="GO:0005886">
    <property type="term" value="C:plasma membrane"/>
    <property type="evidence" value="ECO:0007669"/>
    <property type="project" value="UniProtKB-SubCell"/>
</dbReference>
<reference evidence="9 10" key="1">
    <citation type="journal article" date="2021" name="G3 (Bethesda)">
        <title>Improved contiguity of the threespine stickleback genome using long-read sequencing.</title>
        <authorList>
            <person name="Nath S."/>
            <person name="Shaw D.E."/>
            <person name="White M.A."/>
        </authorList>
    </citation>
    <scope>NUCLEOTIDE SEQUENCE [LARGE SCALE GENOMIC DNA]</scope>
    <source>
        <strain evidence="9 10">Lake Benthic</strain>
    </source>
</reference>
<feature type="transmembrane region" description="Helical" evidence="8">
    <location>
        <begin position="449"/>
        <end position="470"/>
    </location>
</feature>
<keyword evidence="3" id="KW-0813">Transport</keyword>
<sequence length="486" mass="53925">RWVSPAPAWASVSQPDLRGRHRLEILLLPPQTELGHKLTLCSKLCFAIGGAPKEVAASATAFFLQIYLLDVAQINPFQASMVLFIGKAWGAVTDPIVGFFITKTRWTKIGRLMPWMVGCSPFLVVSYFYLWFVPPFVSTGRFIWYLGFYCLYQTLITVSTDALLFHTETKRVTVSLDCLEILHFHLIFLRNAKQHPRQCSCALPGHALSPPLTACYAICGGVAICSIGSDVCCTLPSQPLRPSPVSDPYAPRTEKQIPFHQGFILVMRHGPYLTLTAAPLITVAIQLVQSNFVLFCTYAADLRDHFQNIVLTILVSAVISIPVWQWFLQKFGKKTAAFCGITWIMPFTLMLVFIPNVVVAYVVAVSSGLSVAASLLLPWSMLPDVVDDFRLANPYCKGHEAIFYSFYVFFTKFAAGISLGVSTLCLEFAGYNTGACKQPAPVVYTLKLLIGAAPVAFIVTGLMILLLYPISEDVRLRNRLCLDELR</sequence>
<dbReference type="InParanoid" id="G3PFJ7"/>
<dbReference type="SUPFAM" id="SSF103473">
    <property type="entry name" value="MFS general substrate transporter"/>
    <property type="match status" value="2"/>
</dbReference>
<dbReference type="STRING" id="69293.ENSGACP00000016371"/>
<evidence type="ECO:0000256" key="7">
    <source>
        <dbReference type="ARBA" id="ARBA00023136"/>
    </source>
</evidence>
<evidence type="ECO:0000313" key="9">
    <source>
        <dbReference type="Ensembl" id="ENSGACP00000016371.2"/>
    </source>
</evidence>
<keyword evidence="10" id="KW-1185">Reference proteome</keyword>
<dbReference type="FunFam" id="1.20.1250.20:FF:000183">
    <property type="entry name" value="sodium-dependent lysophosphatidylcholine symporter 1 isoform X2"/>
    <property type="match status" value="1"/>
</dbReference>
<dbReference type="Proteomes" id="UP000007635">
    <property type="component" value="Chromosome XVIII"/>
</dbReference>
<feature type="transmembrane region" description="Helical" evidence="8">
    <location>
        <begin position="360"/>
        <end position="380"/>
    </location>
</feature>
<dbReference type="FunCoup" id="G3PFJ7">
    <property type="interactions" value="1"/>
</dbReference>
<keyword evidence="5 8" id="KW-0812">Transmembrane</keyword>
<evidence type="ECO:0000256" key="5">
    <source>
        <dbReference type="ARBA" id="ARBA00022692"/>
    </source>
</evidence>
<organism evidence="9 10">
    <name type="scientific">Gasterosteus aculeatus aculeatus</name>
    <name type="common">three-spined stickleback</name>
    <dbReference type="NCBI Taxonomy" id="481459"/>
    <lineage>
        <taxon>Eukaryota</taxon>
        <taxon>Metazoa</taxon>
        <taxon>Chordata</taxon>
        <taxon>Craniata</taxon>
        <taxon>Vertebrata</taxon>
        <taxon>Euteleostomi</taxon>
        <taxon>Actinopterygii</taxon>
        <taxon>Neopterygii</taxon>
        <taxon>Teleostei</taxon>
        <taxon>Neoteleostei</taxon>
        <taxon>Acanthomorphata</taxon>
        <taxon>Eupercaria</taxon>
        <taxon>Perciformes</taxon>
        <taxon>Cottioidei</taxon>
        <taxon>Gasterosteales</taxon>
        <taxon>Gasterosteidae</taxon>
        <taxon>Gasterosteus</taxon>
    </lineage>
</organism>
<dbReference type="InterPro" id="IPR039672">
    <property type="entry name" value="MFS_2"/>
</dbReference>
<evidence type="ECO:0000256" key="6">
    <source>
        <dbReference type="ARBA" id="ARBA00022989"/>
    </source>
</evidence>
<evidence type="ECO:0000313" key="10">
    <source>
        <dbReference type="Proteomes" id="UP000007635"/>
    </source>
</evidence>
<keyword evidence="4" id="KW-1003">Cell membrane</keyword>
<evidence type="ECO:0000256" key="3">
    <source>
        <dbReference type="ARBA" id="ARBA00022448"/>
    </source>
</evidence>
<dbReference type="GO" id="GO:0046624">
    <property type="term" value="F:sphingolipid transporter activity"/>
    <property type="evidence" value="ECO:0007669"/>
    <property type="project" value="TreeGrafter"/>
</dbReference>
<dbReference type="AlphaFoldDB" id="G3PFJ7"/>
<dbReference type="OMA" id="LPMAEWF"/>
<feature type="transmembrane region" description="Helical" evidence="8">
    <location>
        <begin position="142"/>
        <end position="165"/>
    </location>
</feature>
<feature type="transmembrane region" description="Helical" evidence="8">
    <location>
        <begin position="112"/>
        <end position="130"/>
    </location>
</feature>
<comment type="subcellular location">
    <subcellularLocation>
        <location evidence="1">Cell membrane</location>
        <topology evidence="1">Multi-pass membrane protein</topology>
    </subcellularLocation>
</comment>
<dbReference type="eggNOG" id="KOG4830">
    <property type="taxonomic scope" value="Eukaryota"/>
</dbReference>
<feature type="transmembrane region" description="Helical" evidence="8">
    <location>
        <begin position="272"/>
        <end position="300"/>
    </location>
</feature>
<proteinExistence type="inferred from homology"/>
<keyword evidence="6 8" id="KW-1133">Transmembrane helix</keyword>
<reference evidence="9" key="2">
    <citation type="submission" date="2025-08" db="UniProtKB">
        <authorList>
            <consortium name="Ensembl"/>
        </authorList>
    </citation>
    <scope>IDENTIFICATION</scope>
</reference>
<dbReference type="PANTHER" id="PTHR11328">
    <property type="entry name" value="MAJOR FACILITATOR SUPERFAMILY DOMAIN-CONTAINING PROTEIN"/>
    <property type="match status" value="1"/>
</dbReference>
<dbReference type="Pfam" id="PF13347">
    <property type="entry name" value="MFS_2"/>
    <property type="match status" value="2"/>
</dbReference>
<dbReference type="InterPro" id="IPR036259">
    <property type="entry name" value="MFS_trans_sf"/>
</dbReference>
<evidence type="ECO:0000256" key="8">
    <source>
        <dbReference type="SAM" id="Phobius"/>
    </source>
</evidence>
<dbReference type="GO" id="GO:0015293">
    <property type="term" value="F:symporter activity"/>
    <property type="evidence" value="ECO:0007669"/>
    <property type="project" value="InterPro"/>
</dbReference>
<name>G3PFJ7_GASAC</name>
<feature type="transmembrane region" description="Helical" evidence="8">
    <location>
        <begin position="335"/>
        <end position="354"/>
    </location>
</feature>
<dbReference type="Gene3D" id="1.20.1250.20">
    <property type="entry name" value="MFS general substrate transporter like domains"/>
    <property type="match status" value="1"/>
</dbReference>
<reference evidence="9" key="3">
    <citation type="submission" date="2025-09" db="UniProtKB">
        <authorList>
            <consortium name="Ensembl"/>
        </authorList>
    </citation>
    <scope>IDENTIFICATION</scope>
</reference>
<comment type="similarity">
    <text evidence="2">Belongs to the major facilitator superfamily.</text>
</comment>
<dbReference type="Ensembl" id="ENSGACT00000016403.2">
    <property type="protein sequence ID" value="ENSGACP00000016371.2"/>
    <property type="gene ID" value="ENSGACG00000012385.2"/>
</dbReference>
<dbReference type="GO" id="GO:0008643">
    <property type="term" value="P:carbohydrate transport"/>
    <property type="evidence" value="ECO:0007669"/>
    <property type="project" value="InterPro"/>
</dbReference>
<protein>
    <submittedName>
        <fullName evidence="9">MFSD2 lysolipid transporter B, sphingolipid</fullName>
    </submittedName>
</protein>
<evidence type="ECO:0000256" key="4">
    <source>
        <dbReference type="ARBA" id="ARBA00022475"/>
    </source>
</evidence>
<evidence type="ECO:0000256" key="1">
    <source>
        <dbReference type="ARBA" id="ARBA00004651"/>
    </source>
</evidence>
<dbReference type="Bgee" id="ENSGACG00000012385">
    <property type="expression patterns" value="Expressed in camera-type eye and 3 other cell types or tissues"/>
</dbReference>
<dbReference type="PANTHER" id="PTHR11328:SF30">
    <property type="entry name" value="SPHINGOSINE-1-PHOSPHATE TRANSPORTER MFSD2B"/>
    <property type="match status" value="1"/>
</dbReference>
<accession>G3PFJ7</accession>
<feature type="transmembrane region" description="Helical" evidence="8">
    <location>
        <begin position="306"/>
        <end position="328"/>
    </location>
</feature>
<feature type="transmembrane region" description="Helical" evidence="8">
    <location>
        <begin position="401"/>
        <end position="429"/>
    </location>
</feature>
<dbReference type="GeneTree" id="ENSGT00390000005318"/>
<keyword evidence="7 8" id="KW-0472">Membrane</keyword>
<evidence type="ECO:0000256" key="2">
    <source>
        <dbReference type="ARBA" id="ARBA00008335"/>
    </source>
</evidence>